<dbReference type="Pfam" id="PF19160">
    <property type="entry name" value="SPARK"/>
    <property type="match status" value="1"/>
</dbReference>
<dbReference type="PROSITE" id="PS50011">
    <property type="entry name" value="PROTEIN_KINASE_DOM"/>
    <property type="match status" value="1"/>
</dbReference>
<evidence type="ECO:0000259" key="7">
    <source>
        <dbReference type="PROSITE" id="PS50011"/>
    </source>
</evidence>
<dbReference type="EMBL" id="JBEDUW010000006">
    <property type="protein sequence ID" value="KAK9924635.1"/>
    <property type="molecule type" value="Genomic_DNA"/>
</dbReference>
<sequence>MEMEFWSFILLRGEVMKVNGFLLVFLSLLRLSTTLSPNIISNRSYRTTCPVDRSYALGIPFNSSTFKNFQAPPKTPQTDTTTIPCCRTLLSLLGIGLNQHLKATTLFLLPNIATSNSCLQRYQSKLTSLPLPSNLVSYCFDPSQFVTSPNFWAQIESSQDWVSKFNQTTDLDSACKPDLTDHSSCDACAAAGFKIQAQLITLDGNASHSRYCWIFTILYAAGMINIDSESEGAISCIFGLAMDSVVGLPEKSNTKKSCIALVTAIVSATGVLLTILFSYLLWKRTLRNKRANSEIIRNFSAGDGNSDAELPVFSLRSILAATNNFSQANKLEEGGFGPVYKGIFIESQEVAIKRLSKKSGQGHQEFMNELKL</sequence>
<keyword evidence="5" id="KW-0067">ATP-binding</keyword>
<proteinExistence type="predicted"/>
<dbReference type="InterPro" id="IPR000719">
    <property type="entry name" value="Prot_kinase_dom"/>
</dbReference>
<keyword evidence="6" id="KW-0472">Membrane</keyword>
<dbReference type="SUPFAM" id="SSF56112">
    <property type="entry name" value="Protein kinase-like (PK-like)"/>
    <property type="match status" value="1"/>
</dbReference>
<dbReference type="AlphaFoldDB" id="A0AAW1WI88"/>
<dbReference type="GO" id="GO:0005524">
    <property type="term" value="F:ATP binding"/>
    <property type="evidence" value="ECO:0007669"/>
    <property type="project" value="UniProtKB-KW"/>
</dbReference>
<keyword evidence="2" id="KW-0808">Transferase</keyword>
<evidence type="ECO:0000256" key="1">
    <source>
        <dbReference type="ARBA" id="ARBA00022527"/>
    </source>
</evidence>
<keyword evidence="4" id="KW-0418">Kinase</keyword>
<comment type="caution">
    <text evidence="8">The sequence shown here is derived from an EMBL/GenBank/DDBJ whole genome shotgun (WGS) entry which is preliminary data.</text>
</comment>
<evidence type="ECO:0000256" key="3">
    <source>
        <dbReference type="ARBA" id="ARBA00022741"/>
    </source>
</evidence>
<feature type="domain" description="Protein kinase" evidence="7">
    <location>
        <begin position="325"/>
        <end position="372"/>
    </location>
</feature>
<gene>
    <name evidence="8" type="ORF">M0R45_032993</name>
</gene>
<dbReference type="Gene3D" id="3.30.200.20">
    <property type="entry name" value="Phosphorylase Kinase, domain 1"/>
    <property type="match status" value="1"/>
</dbReference>
<dbReference type="GO" id="GO:0005886">
    <property type="term" value="C:plasma membrane"/>
    <property type="evidence" value="ECO:0007669"/>
    <property type="project" value="TreeGrafter"/>
</dbReference>
<protein>
    <recommendedName>
        <fullName evidence="7">Protein kinase domain-containing protein</fullName>
    </recommendedName>
</protein>
<dbReference type="GO" id="GO:0004674">
    <property type="term" value="F:protein serine/threonine kinase activity"/>
    <property type="evidence" value="ECO:0007669"/>
    <property type="project" value="UniProtKB-KW"/>
</dbReference>
<organism evidence="8 9">
    <name type="scientific">Rubus argutus</name>
    <name type="common">Southern blackberry</name>
    <dbReference type="NCBI Taxonomy" id="59490"/>
    <lineage>
        <taxon>Eukaryota</taxon>
        <taxon>Viridiplantae</taxon>
        <taxon>Streptophyta</taxon>
        <taxon>Embryophyta</taxon>
        <taxon>Tracheophyta</taxon>
        <taxon>Spermatophyta</taxon>
        <taxon>Magnoliopsida</taxon>
        <taxon>eudicotyledons</taxon>
        <taxon>Gunneridae</taxon>
        <taxon>Pentapetalae</taxon>
        <taxon>rosids</taxon>
        <taxon>fabids</taxon>
        <taxon>Rosales</taxon>
        <taxon>Rosaceae</taxon>
        <taxon>Rosoideae</taxon>
        <taxon>Rosoideae incertae sedis</taxon>
        <taxon>Rubus</taxon>
    </lineage>
</organism>
<feature type="transmembrane region" description="Helical" evidence="6">
    <location>
        <begin position="259"/>
        <end position="282"/>
    </location>
</feature>
<evidence type="ECO:0000256" key="5">
    <source>
        <dbReference type="ARBA" id="ARBA00022840"/>
    </source>
</evidence>
<evidence type="ECO:0000256" key="2">
    <source>
        <dbReference type="ARBA" id="ARBA00022679"/>
    </source>
</evidence>
<dbReference type="PANTHER" id="PTHR27002:SF841">
    <property type="entry name" value="RECEPTOR-LIKE SERINE_THREONINE-PROTEIN KINASE"/>
    <property type="match status" value="1"/>
</dbReference>
<evidence type="ECO:0000256" key="4">
    <source>
        <dbReference type="ARBA" id="ARBA00022777"/>
    </source>
</evidence>
<dbReference type="PANTHER" id="PTHR27002">
    <property type="entry name" value="RECEPTOR-LIKE SERINE/THREONINE-PROTEIN KINASE SD1-8"/>
    <property type="match status" value="1"/>
</dbReference>
<evidence type="ECO:0000256" key="6">
    <source>
        <dbReference type="SAM" id="Phobius"/>
    </source>
</evidence>
<dbReference type="InterPro" id="IPR011009">
    <property type="entry name" value="Kinase-like_dom_sf"/>
</dbReference>
<keyword evidence="1" id="KW-0723">Serine/threonine-protein kinase</keyword>
<dbReference type="InterPro" id="IPR043891">
    <property type="entry name" value="SPARK"/>
</dbReference>
<keyword evidence="6" id="KW-0812">Transmembrane</keyword>
<keyword evidence="3" id="KW-0547">Nucleotide-binding</keyword>
<keyword evidence="9" id="KW-1185">Reference proteome</keyword>
<reference evidence="8 9" key="1">
    <citation type="journal article" date="2023" name="G3 (Bethesda)">
        <title>A chromosome-length genome assembly and annotation of blackberry (Rubus argutus, cv. 'Hillquist').</title>
        <authorList>
            <person name="Bruna T."/>
            <person name="Aryal R."/>
            <person name="Dudchenko O."/>
            <person name="Sargent D.J."/>
            <person name="Mead D."/>
            <person name="Buti M."/>
            <person name="Cavallini A."/>
            <person name="Hytonen T."/>
            <person name="Andres J."/>
            <person name="Pham M."/>
            <person name="Weisz D."/>
            <person name="Mascagni F."/>
            <person name="Usai G."/>
            <person name="Natali L."/>
            <person name="Bassil N."/>
            <person name="Fernandez G.E."/>
            <person name="Lomsadze A."/>
            <person name="Armour M."/>
            <person name="Olukolu B."/>
            <person name="Poorten T."/>
            <person name="Britton C."/>
            <person name="Davik J."/>
            <person name="Ashrafi H."/>
            <person name="Aiden E.L."/>
            <person name="Borodovsky M."/>
            <person name="Worthington M."/>
        </authorList>
    </citation>
    <scope>NUCLEOTIDE SEQUENCE [LARGE SCALE GENOMIC DNA]</scope>
    <source>
        <strain evidence="8">PI 553951</strain>
    </source>
</reference>
<accession>A0AAW1WI88</accession>
<keyword evidence="6" id="KW-1133">Transmembrane helix</keyword>
<name>A0AAW1WI88_RUBAR</name>
<evidence type="ECO:0000313" key="8">
    <source>
        <dbReference type="EMBL" id="KAK9924635.1"/>
    </source>
</evidence>
<dbReference type="Proteomes" id="UP001457282">
    <property type="component" value="Unassembled WGS sequence"/>
</dbReference>
<evidence type="ECO:0000313" key="9">
    <source>
        <dbReference type="Proteomes" id="UP001457282"/>
    </source>
</evidence>